<comment type="caution">
    <text evidence="10">The sequence shown here is derived from an EMBL/GenBank/DDBJ whole genome shotgun (WGS) entry which is preliminary data.</text>
</comment>
<dbReference type="AlphaFoldDB" id="A0A4R6V033"/>
<dbReference type="PANTHER" id="PTHR22726">
    <property type="entry name" value="METALLOENDOPEPTIDASE OMA1"/>
    <property type="match status" value="1"/>
</dbReference>
<protein>
    <recommendedName>
        <fullName evidence="8">Putative beta-barrel assembly-enhancing protease</fullName>
        <ecNumber evidence="8">3.4.-.-</ecNumber>
    </recommendedName>
</protein>
<keyword evidence="11" id="KW-1185">Reference proteome</keyword>
<dbReference type="InterPro" id="IPR051156">
    <property type="entry name" value="Mito/Outer_Membr_Metalloprot"/>
</dbReference>
<comment type="cofactor">
    <cofactor evidence="8">
        <name>Zn(2+)</name>
        <dbReference type="ChEBI" id="CHEBI:29105"/>
    </cofactor>
    <text evidence="8">Binds 1 zinc ion per subunit.</text>
</comment>
<dbReference type="CDD" id="cd07333">
    <property type="entry name" value="M48C_bepA_like"/>
    <property type="match status" value="1"/>
</dbReference>
<dbReference type="EMBL" id="SNYM01000001">
    <property type="protein sequence ID" value="TDQ51275.1"/>
    <property type="molecule type" value="Genomic_DNA"/>
</dbReference>
<keyword evidence="3 8" id="KW-0732">Signal</keyword>
<keyword evidence="1 8" id="KW-0645">Protease</keyword>
<name>A0A4R6V033_9GAMM</name>
<evidence type="ECO:0000256" key="2">
    <source>
        <dbReference type="ARBA" id="ARBA00022723"/>
    </source>
</evidence>
<dbReference type="Proteomes" id="UP000295375">
    <property type="component" value="Unassembled WGS sequence"/>
</dbReference>
<comment type="function">
    <text evidence="8">Functions as both a chaperone and a metalloprotease. Maintains the integrity of the outer membrane by promoting either the assembly or the elimination of outer membrane proteins, depending on their folding state.</text>
</comment>
<feature type="active site" description="Proton donor" evidence="8">
    <location>
        <position position="184"/>
    </location>
</feature>
<dbReference type="GO" id="GO:0042597">
    <property type="term" value="C:periplasmic space"/>
    <property type="evidence" value="ECO:0007669"/>
    <property type="project" value="UniProtKB-SubCell"/>
</dbReference>
<dbReference type="InterPro" id="IPR011990">
    <property type="entry name" value="TPR-like_helical_dom_sf"/>
</dbReference>
<feature type="active site" evidence="8">
    <location>
        <position position="116"/>
    </location>
</feature>
<evidence type="ECO:0000256" key="3">
    <source>
        <dbReference type="ARBA" id="ARBA00022729"/>
    </source>
</evidence>
<feature type="binding site" evidence="8">
    <location>
        <position position="119"/>
    </location>
    <ligand>
        <name>Zn(2+)</name>
        <dbReference type="ChEBI" id="CHEBI:29105"/>
        <note>catalytic</note>
    </ligand>
</feature>
<evidence type="ECO:0000256" key="7">
    <source>
        <dbReference type="ARBA" id="ARBA00023049"/>
    </source>
</evidence>
<dbReference type="EC" id="3.4.-.-" evidence="8"/>
<feature type="binding site" evidence="8">
    <location>
        <position position="115"/>
    </location>
    <ligand>
        <name>Zn(2+)</name>
        <dbReference type="ChEBI" id="CHEBI:29105"/>
        <note>catalytic</note>
    </ligand>
</feature>
<comment type="subcellular location">
    <subcellularLocation>
        <location evidence="8">Periplasm</location>
    </subcellularLocation>
</comment>
<comment type="similarity">
    <text evidence="8">Belongs to the peptidase M48 family. BepA subfamily.</text>
</comment>
<dbReference type="InterPro" id="IPR001915">
    <property type="entry name" value="Peptidase_M48"/>
</dbReference>
<keyword evidence="4 8" id="KW-0574">Periplasm</keyword>
<dbReference type="PANTHER" id="PTHR22726:SF1">
    <property type="entry name" value="METALLOENDOPEPTIDASE OMA1, MITOCHONDRIAL"/>
    <property type="match status" value="1"/>
</dbReference>
<evidence type="ECO:0000256" key="4">
    <source>
        <dbReference type="ARBA" id="ARBA00022764"/>
    </source>
</evidence>
<evidence type="ECO:0000313" key="11">
    <source>
        <dbReference type="Proteomes" id="UP000295375"/>
    </source>
</evidence>
<keyword evidence="5 8" id="KW-0378">Hydrolase</keyword>
<accession>A0A4R6V033</accession>
<evidence type="ECO:0000256" key="5">
    <source>
        <dbReference type="ARBA" id="ARBA00022801"/>
    </source>
</evidence>
<keyword evidence="6 8" id="KW-0862">Zinc</keyword>
<dbReference type="GO" id="GO:0051603">
    <property type="term" value="P:proteolysis involved in protein catabolic process"/>
    <property type="evidence" value="ECO:0007669"/>
    <property type="project" value="TreeGrafter"/>
</dbReference>
<sequence>MLPIIAYSSELPDMGSSTSKVLSEQYEQLVGDAYMRQLRQFLPVIDDPELVEYINDLGFRLVANAPDAQGRQFYFFLVNDSSLNAFALPGGYIGVHSELFLMAENESELAGVLAHEIAHVTQRHLARRLERQQQLSFPTLAAILGGLILAAANPNAGIAAMSAAQAGAQQMLINHTRANESEADRIGMQILSEVNLDPYGMATFFEKMEQTTRYLRLPPPVLLTHPVSQQRMADARLRAAEFRVGLVPASTRLYLMQTKMRALVEKEVSTLERAQETLDKRAPDDVLTLYSRALLRMRQDKPIEALTLAETLRQREPKNLSFLLLATKAMNALNQHDAAEKLLAKELELQPNHHALTVAYAQTLMANNKAAAAREKLLAYVSLPDTEPNVYQLLAAAQQASGHPDEVHESQGLYLLSIGDLHGALAQFEVAVRSYSDDPYASARINARIKQIQNILMEQRRRR</sequence>
<evidence type="ECO:0000313" key="10">
    <source>
        <dbReference type="EMBL" id="TDQ51275.1"/>
    </source>
</evidence>
<evidence type="ECO:0000259" key="9">
    <source>
        <dbReference type="Pfam" id="PF01435"/>
    </source>
</evidence>
<dbReference type="GO" id="GO:0016020">
    <property type="term" value="C:membrane"/>
    <property type="evidence" value="ECO:0007669"/>
    <property type="project" value="InterPro"/>
</dbReference>
<dbReference type="GO" id="GO:0008270">
    <property type="term" value="F:zinc ion binding"/>
    <property type="evidence" value="ECO:0007669"/>
    <property type="project" value="UniProtKB-UniRule"/>
</dbReference>
<gene>
    <name evidence="10" type="ORF">EV696_101248</name>
</gene>
<reference evidence="10 11" key="1">
    <citation type="submission" date="2019-03" db="EMBL/GenBank/DDBJ databases">
        <title>Genomic Encyclopedia of Type Strains, Phase IV (KMG-IV): sequencing the most valuable type-strain genomes for metagenomic binning, comparative biology and taxonomic classification.</title>
        <authorList>
            <person name="Goeker M."/>
        </authorList>
    </citation>
    <scope>NUCLEOTIDE SEQUENCE [LARGE SCALE GENOMIC DNA]</scope>
    <source>
        <strain evidence="10 11">DSM 103792</strain>
    </source>
</reference>
<proteinExistence type="inferred from homology"/>
<dbReference type="HAMAP" id="MF_00997">
    <property type="entry name" value="Protease_BepA"/>
    <property type="match status" value="1"/>
</dbReference>
<feature type="binding site" evidence="8">
    <location>
        <position position="180"/>
    </location>
    <ligand>
        <name>Zn(2+)</name>
        <dbReference type="ChEBI" id="CHEBI:29105"/>
        <note>catalytic</note>
    </ligand>
</feature>
<dbReference type="GO" id="GO:0004222">
    <property type="term" value="F:metalloendopeptidase activity"/>
    <property type="evidence" value="ECO:0007669"/>
    <property type="project" value="InterPro"/>
</dbReference>
<dbReference type="Gene3D" id="1.25.40.10">
    <property type="entry name" value="Tetratricopeptide repeat domain"/>
    <property type="match status" value="1"/>
</dbReference>
<organism evidence="10 11">
    <name type="scientific">Permianibacter aggregans</name>
    <dbReference type="NCBI Taxonomy" id="1510150"/>
    <lineage>
        <taxon>Bacteria</taxon>
        <taxon>Pseudomonadati</taxon>
        <taxon>Pseudomonadota</taxon>
        <taxon>Gammaproteobacteria</taxon>
        <taxon>Pseudomonadales</taxon>
        <taxon>Pseudomonadaceae</taxon>
        <taxon>Permianibacter</taxon>
    </lineage>
</organism>
<feature type="domain" description="Peptidase M48" evidence="9">
    <location>
        <begin position="63"/>
        <end position="236"/>
    </location>
</feature>
<keyword evidence="7 8" id="KW-0482">Metalloprotease</keyword>
<evidence type="ECO:0000256" key="6">
    <source>
        <dbReference type="ARBA" id="ARBA00022833"/>
    </source>
</evidence>
<keyword evidence="2 8" id="KW-0479">Metal-binding</keyword>
<dbReference type="InterPro" id="IPR030873">
    <property type="entry name" value="Protease_BepA"/>
</dbReference>
<evidence type="ECO:0000256" key="8">
    <source>
        <dbReference type="HAMAP-Rule" id="MF_00997"/>
    </source>
</evidence>
<evidence type="ECO:0000256" key="1">
    <source>
        <dbReference type="ARBA" id="ARBA00022670"/>
    </source>
</evidence>
<dbReference type="Pfam" id="PF01435">
    <property type="entry name" value="Peptidase_M48"/>
    <property type="match status" value="1"/>
</dbReference>
<dbReference type="Gene3D" id="3.30.2010.10">
    <property type="entry name" value="Metalloproteases ('zincins'), catalytic domain"/>
    <property type="match status" value="1"/>
</dbReference>
<dbReference type="SUPFAM" id="SSF48452">
    <property type="entry name" value="TPR-like"/>
    <property type="match status" value="1"/>
</dbReference>